<evidence type="ECO:0000256" key="1">
    <source>
        <dbReference type="SAM" id="MobiDB-lite"/>
    </source>
</evidence>
<dbReference type="Proteomes" id="UP000197781">
    <property type="component" value="Chromosome"/>
</dbReference>
<dbReference type="Pfam" id="PF14398">
    <property type="entry name" value="ATPgrasp_YheCD"/>
    <property type="match status" value="1"/>
</dbReference>
<proteinExistence type="predicted"/>
<sequence length="481" mass="54099">MSYVPTIVVENEIISEVDLYLPQAHLRKWNLSTPSTIAVQFGSKTVSARVGGWERGGKTSGKTFIRPSLAQSLHLPKGVPLLIRYDASQKIIVFGPYVGVLVSGYNAAFSQGPFGHLNSFFHEMSDITRKRGGILCVFRLQDVNWDAGIVRGLVRKGGVWRQTFLPLPQCIYNRLVSRQRERSEQMANWVQRCKDASIPFFNERFLNKWHVHAALENQPTASEHLPSMVRYLKQEDLRQMLSTYRTVYAKPANGSMGRGIIRVRSSPEGYQLAFPGGLRKSFASIQGLHQYLQKRTKGTTYLLQQGLPLIGIQGRPTDFRVLVQKDRKGEWSVTSMVARLGLNHIVSNISRGGQMMTPLQALRVCGPRASATRPSPQTLHAVALKLAILLEESLSGHYAEFGIDLGVDVHGRVWLLEVNSKPSKSAKTVPLPEGAEELPRRARPSVVRMLDYSAFLSGFPRTIQPQKTIKRRPKRNKNRRR</sequence>
<evidence type="ECO:0008006" key="4">
    <source>
        <dbReference type="Google" id="ProtNLM"/>
    </source>
</evidence>
<accession>A0A220MBQ9</accession>
<dbReference type="EMBL" id="CP018145">
    <property type="protein sequence ID" value="ASJ52417.1"/>
    <property type="molecule type" value="Genomic_DNA"/>
</dbReference>
<feature type="region of interest" description="Disordered" evidence="1">
    <location>
        <begin position="461"/>
        <end position="481"/>
    </location>
</feature>
<reference evidence="2 3" key="1">
    <citation type="submission" date="2016-11" db="EMBL/GenBank/DDBJ databases">
        <authorList>
            <person name="Jaros S."/>
            <person name="Januszkiewicz K."/>
            <person name="Wedrychowicz H."/>
        </authorList>
    </citation>
    <scope>NUCLEOTIDE SEQUENCE [LARGE SCALE GENOMIC DNA]</scope>
    <source>
        <strain evidence="2 3">NF2</strain>
    </source>
</reference>
<evidence type="ECO:0000313" key="2">
    <source>
        <dbReference type="EMBL" id="ASJ52417.1"/>
    </source>
</evidence>
<dbReference type="Gene3D" id="3.30.470.20">
    <property type="entry name" value="ATP-grasp fold, B domain"/>
    <property type="match status" value="1"/>
</dbReference>
<evidence type="ECO:0000313" key="3">
    <source>
        <dbReference type="Proteomes" id="UP000197781"/>
    </source>
</evidence>
<dbReference type="InterPro" id="IPR026838">
    <property type="entry name" value="YheC/D"/>
</dbReference>
<protein>
    <recommendedName>
        <fullName evidence="4">ATP-grasp domain-containing protein</fullName>
    </recommendedName>
</protein>
<dbReference type="SUPFAM" id="SSF56059">
    <property type="entry name" value="Glutathione synthetase ATP-binding domain-like"/>
    <property type="match status" value="1"/>
</dbReference>
<gene>
    <name evidence="2" type="ORF">BP422_01990</name>
</gene>
<dbReference type="KEGG" id="bfm:BP422_01990"/>
<name>A0A220MBQ9_9BACL</name>
<organism evidence="2 3">
    <name type="scientific">Brevibacillus formosus</name>
    <dbReference type="NCBI Taxonomy" id="54913"/>
    <lineage>
        <taxon>Bacteria</taxon>
        <taxon>Bacillati</taxon>
        <taxon>Bacillota</taxon>
        <taxon>Bacilli</taxon>
        <taxon>Bacillales</taxon>
        <taxon>Paenibacillaceae</taxon>
        <taxon>Brevibacillus</taxon>
    </lineage>
</organism>
<feature type="compositionally biased region" description="Basic residues" evidence="1">
    <location>
        <begin position="468"/>
        <end position="481"/>
    </location>
</feature>
<dbReference type="RefSeq" id="WP_088906331.1">
    <property type="nucleotide sequence ID" value="NZ_CP018145.1"/>
</dbReference>
<dbReference type="AlphaFoldDB" id="A0A220MBQ9"/>